<dbReference type="GO" id="GO:0016887">
    <property type="term" value="F:ATP hydrolysis activity"/>
    <property type="evidence" value="ECO:0007669"/>
    <property type="project" value="InterPro"/>
</dbReference>
<evidence type="ECO:0000313" key="5">
    <source>
        <dbReference type="EMBL" id="MBC8568304.1"/>
    </source>
</evidence>
<dbReference type="GO" id="GO:0005524">
    <property type="term" value="F:ATP binding"/>
    <property type="evidence" value="ECO:0007669"/>
    <property type="project" value="UniProtKB-KW"/>
</dbReference>
<dbReference type="EMBL" id="JACRTA010000002">
    <property type="protein sequence ID" value="MBC8568304.1"/>
    <property type="molecule type" value="Genomic_DNA"/>
</dbReference>
<dbReference type="PANTHER" id="PTHR42939">
    <property type="entry name" value="ABC TRANSPORTER ATP-BINDING PROTEIN ALBC-RELATED"/>
    <property type="match status" value="1"/>
</dbReference>
<evidence type="ECO:0000256" key="2">
    <source>
        <dbReference type="ARBA" id="ARBA00022741"/>
    </source>
</evidence>
<accession>A0A926I4X8</accession>
<proteinExistence type="predicted"/>
<feature type="domain" description="ABC transporter" evidence="4">
    <location>
        <begin position="2"/>
        <end position="230"/>
    </location>
</feature>
<dbReference type="InterPro" id="IPR003593">
    <property type="entry name" value="AAA+_ATPase"/>
</dbReference>
<evidence type="ECO:0000256" key="1">
    <source>
        <dbReference type="ARBA" id="ARBA00022448"/>
    </source>
</evidence>
<dbReference type="RefSeq" id="WP_187525239.1">
    <property type="nucleotide sequence ID" value="NZ_JACRTA010000002.1"/>
</dbReference>
<dbReference type="SUPFAM" id="SSF52540">
    <property type="entry name" value="P-loop containing nucleoside triphosphate hydrolases"/>
    <property type="match status" value="1"/>
</dbReference>
<dbReference type="Pfam" id="PF00005">
    <property type="entry name" value="ABC_tran"/>
    <property type="match status" value="1"/>
</dbReference>
<dbReference type="InterPro" id="IPR003439">
    <property type="entry name" value="ABC_transporter-like_ATP-bd"/>
</dbReference>
<gene>
    <name evidence="5" type="ORF">H8692_05935</name>
</gene>
<dbReference type="Gene3D" id="3.40.50.300">
    <property type="entry name" value="P-loop containing nucleotide triphosphate hydrolases"/>
    <property type="match status" value="1"/>
</dbReference>
<dbReference type="PANTHER" id="PTHR42939:SF3">
    <property type="entry name" value="ABC TRANSPORTER ATP-BINDING COMPONENT"/>
    <property type="match status" value="1"/>
</dbReference>
<keyword evidence="2" id="KW-0547">Nucleotide-binding</keyword>
<dbReference type="Proteomes" id="UP000610862">
    <property type="component" value="Unassembled WGS sequence"/>
</dbReference>
<keyword evidence="1" id="KW-0813">Transport</keyword>
<comment type="caution">
    <text evidence="5">The sequence shown here is derived from an EMBL/GenBank/DDBJ whole genome shotgun (WGS) entry which is preliminary data.</text>
</comment>
<evidence type="ECO:0000313" key="6">
    <source>
        <dbReference type="Proteomes" id="UP000610862"/>
    </source>
</evidence>
<dbReference type="InterPro" id="IPR051782">
    <property type="entry name" value="ABC_Transporter_VariousFunc"/>
</dbReference>
<organism evidence="5 6">
    <name type="scientific">Lentihominibacter hominis</name>
    <dbReference type="NCBI Taxonomy" id="2763645"/>
    <lineage>
        <taxon>Bacteria</taxon>
        <taxon>Bacillati</taxon>
        <taxon>Bacillota</taxon>
        <taxon>Clostridia</taxon>
        <taxon>Peptostreptococcales</taxon>
        <taxon>Anaerovoracaceae</taxon>
        <taxon>Lentihominibacter</taxon>
    </lineage>
</organism>
<protein>
    <submittedName>
        <fullName evidence="5">ABC transporter ATP-binding protein</fullName>
    </submittedName>
</protein>
<evidence type="ECO:0000256" key="3">
    <source>
        <dbReference type="ARBA" id="ARBA00022840"/>
    </source>
</evidence>
<dbReference type="AlphaFoldDB" id="A0A926I4X8"/>
<name>A0A926I4X8_9FIRM</name>
<dbReference type="InterPro" id="IPR027417">
    <property type="entry name" value="P-loop_NTPase"/>
</dbReference>
<sequence length="282" mass="31731">MNNAIEITGLSKKYDGFKLENINIVLPKGYIMGFIGENGAGKTTVIKAMTGLIRYDSGDIKLFGESFKNIGAAVRENIGVVMDDYGLPPEADTKDINKIMKGIYSTWNSRAFFRYTEKFGLPQNKRIKSYSTGMKRKLSIAVALSHNSRLLILDEATSGLDPVARDELLDILREFIQDEDNSVFISSHILSDLEKVCDYITLIHEGRIVFSDEKDELLASYAIARCTVKTFENINKSAVVAFRRTEFGIEALVKRQMVNEALITDNATVEDIMVMMIKEEKR</sequence>
<dbReference type="SMART" id="SM00382">
    <property type="entry name" value="AAA"/>
    <property type="match status" value="1"/>
</dbReference>
<evidence type="ECO:0000259" key="4">
    <source>
        <dbReference type="PROSITE" id="PS50893"/>
    </source>
</evidence>
<keyword evidence="6" id="KW-1185">Reference proteome</keyword>
<dbReference type="PROSITE" id="PS50893">
    <property type="entry name" value="ABC_TRANSPORTER_2"/>
    <property type="match status" value="1"/>
</dbReference>
<reference evidence="5" key="1">
    <citation type="submission" date="2020-08" db="EMBL/GenBank/DDBJ databases">
        <title>Genome public.</title>
        <authorList>
            <person name="Liu C."/>
            <person name="Sun Q."/>
        </authorList>
    </citation>
    <scope>NUCLEOTIDE SEQUENCE</scope>
    <source>
        <strain evidence="5">NSJ-24</strain>
    </source>
</reference>
<keyword evidence="3 5" id="KW-0067">ATP-binding</keyword>
<dbReference type="CDD" id="cd03230">
    <property type="entry name" value="ABC_DR_subfamily_A"/>
    <property type="match status" value="1"/>
</dbReference>